<dbReference type="EMBL" id="QJNS01000028">
    <property type="protein sequence ID" value="RYO92400.1"/>
    <property type="molecule type" value="Genomic_DNA"/>
</dbReference>
<dbReference type="InterPro" id="IPR006685">
    <property type="entry name" value="MscS_channel_2nd"/>
</dbReference>
<dbReference type="InterPro" id="IPR010920">
    <property type="entry name" value="LSM_dom_sf"/>
</dbReference>
<evidence type="ECO:0000256" key="1">
    <source>
        <dbReference type="ARBA" id="ARBA00004127"/>
    </source>
</evidence>
<keyword evidence="3 5" id="KW-0472">Membrane</keyword>
<name>A0ABY0HIV4_9PEZI</name>
<dbReference type="Pfam" id="PF00924">
    <property type="entry name" value="MS_channel_2nd"/>
    <property type="match status" value="1"/>
</dbReference>
<protein>
    <recommendedName>
        <fullName evidence="3">Mechanosensitive ion channel protein</fullName>
    </recommendedName>
</protein>
<feature type="compositionally biased region" description="Polar residues" evidence="4">
    <location>
        <begin position="868"/>
        <end position="910"/>
    </location>
</feature>
<accession>A0ABY0HIV4</accession>
<feature type="compositionally biased region" description="Polar residues" evidence="4">
    <location>
        <begin position="31"/>
        <end position="57"/>
    </location>
</feature>
<dbReference type="PANTHER" id="PTHR31323:SF14">
    <property type="entry name" value="MECHANOSENSITIVE ION CHANNEL PROTEIN MSY2"/>
    <property type="match status" value="1"/>
</dbReference>
<feature type="compositionally biased region" description="Polar residues" evidence="4">
    <location>
        <begin position="797"/>
        <end position="807"/>
    </location>
</feature>
<dbReference type="SUPFAM" id="SSF50182">
    <property type="entry name" value="Sm-like ribonucleoproteins"/>
    <property type="match status" value="1"/>
</dbReference>
<keyword evidence="3" id="KW-0256">Endoplasmic reticulum</keyword>
<comment type="similarity">
    <text evidence="2 3">Belongs to the MscS (TC 1.A.23) family.</text>
</comment>
<feature type="region of interest" description="Disordered" evidence="4">
    <location>
        <begin position="724"/>
        <end position="747"/>
    </location>
</feature>
<gene>
    <name evidence="7" type="ORF">DL762_001680</name>
</gene>
<evidence type="ECO:0000259" key="6">
    <source>
        <dbReference type="PROSITE" id="PS50222"/>
    </source>
</evidence>
<keyword evidence="5" id="KW-1133">Transmembrane helix</keyword>
<evidence type="ECO:0000256" key="2">
    <source>
        <dbReference type="ARBA" id="ARBA00008017"/>
    </source>
</evidence>
<feature type="compositionally biased region" description="Basic and acidic residues" evidence="4">
    <location>
        <begin position="781"/>
        <end position="796"/>
    </location>
</feature>
<feature type="transmembrane region" description="Helical" evidence="5">
    <location>
        <begin position="115"/>
        <end position="135"/>
    </location>
</feature>
<proteinExistence type="inferred from homology"/>
<evidence type="ECO:0000256" key="4">
    <source>
        <dbReference type="SAM" id="MobiDB-lite"/>
    </source>
</evidence>
<feature type="transmembrane region" description="Helical" evidence="5">
    <location>
        <begin position="183"/>
        <end position="203"/>
    </location>
</feature>
<feature type="transmembrane region" description="Helical" evidence="5">
    <location>
        <begin position="515"/>
        <end position="539"/>
    </location>
</feature>
<keyword evidence="5" id="KW-0812">Transmembrane</keyword>
<dbReference type="InterPro" id="IPR018247">
    <property type="entry name" value="EF_Hand_1_Ca_BS"/>
</dbReference>
<dbReference type="Pfam" id="PF25886">
    <property type="entry name" value="Msy1"/>
    <property type="match status" value="1"/>
</dbReference>
<feature type="region of interest" description="Disordered" evidence="4">
    <location>
        <begin position="31"/>
        <end position="88"/>
    </location>
</feature>
<feature type="domain" description="EF-hand" evidence="6">
    <location>
        <begin position="428"/>
        <end position="463"/>
    </location>
</feature>
<evidence type="ECO:0000256" key="5">
    <source>
        <dbReference type="SAM" id="Phobius"/>
    </source>
</evidence>
<feature type="region of interest" description="Disordered" evidence="4">
    <location>
        <begin position="781"/>
        <end position="910"/>
    </location>
</feature>
<dbReference type="PANTHER" id="PTHR31323">
    <property type="entry name" value="MECHANOSENSITIVE ION CHANNEL PROTEIN MSY2"/>
    <property type="match status" value="1"/>
</dbReference>
<sequence length="910" mass="99559">MSIRSPNGRGFVQLGASRGSIEHGIPLQQVRSNASSTGARRLNQGGTSNGCAVSESSPGGAENEKQEGFFHHGRRRAKKEGAPTRSDTLASEELSVNAMGRLYNKIIGFSVVTRYLIYIIPVGTFLAVPIIVIPVTGNHHVQAGHGPCIEDGEGRETCAPGPLLFNLFVWIEAMWLSVWAGKLVAHLFPGLFMFLVGFVSAGTRKYATVLRALEVPLSLFFWALASFFSFTGLFTSNFDNVSWVNTLKKILGASLVSSAVFLGEKAIVQLISITYHQRSFANRIKDSKREVRLLSLMYDASRTLFPMYSPEFEEEDIIINDSIERLIGAKKRRGHRSQKSVNPMALIAEAGGKVGRLGGKVTSIFGHVASEITGKQVFNPNSAHSIVVEALEKTRTSEALARRIWMSFVVEGKEALYPDDIQEVLGPGNAEAAEECFMAIDGDGNGDISLDEMIRKVVEIGKERKAIIHSMQDIGQALSVFDNILLFVVLLIVIFVFLAFFQSSFITTLATAGTALLSLSFIFAVTTQEFLGSCIFLFVKHPYDVGDRVDIAGASSERLLVEKISLLYTVFIRIDRLQTVQVPNIVLNNCWIENVTRSQAMKEAIELNVSYDTSFEDIELLRQEMEDFVRHPDNARDFLPDLVISVEGVGDLDKLKLQIAIKHKSNWHNDAIRASRRNRFMCALTLALKRVPIYPPGGGGEELGGPTNPSYSVSVSDEIAAAARDKAAEEKEAKRMVPSKPAHSNTRASIVDDDQMRAAQGFGAVSPVTLADEFGNRRDDNTLRERRLGHRSDDMSNRLSLTKSQSVRGHRRAGDAVPQSPVGDNIAPSHTGGNAPGFQVTQHLTPFDEEAQIGGPNPFEHGGDSHRNTTQRGGHASTPPSVSGAQAPHQQTGARARGSSMSSNNPYQQR</sequence>
<dbReference type="InterPro" id="IPR058650">
    <property type="entry name" value="Msy1/2-like"/>
</dbReference>
<evidence type="ECO:0000313" key="8">
    <source>
        <dbReference type="Proteomes" id="UP000294003"/>
    </source>
</evidence>
<evidence type="ECO:0000256" key="3">
    <source>
        <dbReference type="PIRNR" id="PIRNR017209"/>
    </source>
</evidence>
<evidence type="ECO:0000313" key="7">
    <source>
        <dbReference type="EMBL" id="RYO92400.1"/>
    </source>
</evidence>
<dbReference type="InterPro" id="IPR002048">
    <property type="entry name" value="EF_hand_dom"/>
</dbReference>
<comment type="subcellular location">
    <subcellularLocation>
        <location evidence="1">Endomembrane system</location>
        <topology evidence="1">Multi-pass membrane protein</topology>
    </subcellularLocation>
    <subcellularLocation>
        <location evidence="3">Endoplasmic reticulum membrane</location>
    </subcellularLocation>
</comment>
<feature type="transmembrane region" description="Helical" evidence="5">
    <location>
        <begin position="484"/>
        <end position="503"/>
    </location>
</feature>
<dbReference type="Proteomes" id="UP000294003">
    <property type="component" value="Unassembled WGS sequence"/>
</dbReference>
<keyword evidence="8" id="KW-1185">Reference proteome</keyword>
<feature type="compositionally biased region" description="Basic and acidic residues" evidence="4">
    <location>
        <begin position="724"/>
        <end position="735"/>
    </location>
</feature>
<reference evidence="7 8" key="1">
    <citation type="submission" date="2018-06" db="EMBL/GenBank/DDBJ databases">
        <title>Complete Genomes of Monosporascus.</title>
        <authorList>
            <person name="Robinson A.J."/>
            <person name="Natvig D.O."/>
        </authorList>
    </citation>
    <scope>NUCLEOTIDE SEQUENCE [LARGE SCALE GENOMIC DNA]</scope>
    <source>
        <strain evidence="7 8">CBS 609.92</strain>
    </source>
</reference>
<dbReference type="PROSITE" id="PS50222">
    <property type="entry name" value="EF_HAND_2"/>
    <property type="match status" value="1"/>
</dbReference>
<organism evidence="7 8">
    <name type="scientific">Monosporascus cannonballus</name>
    <dbReference type="NCBI Taxonomy" id="155416"/>
    <lineage>
        <taxon>Eukaryota</taxon>
        <taxon>Fungi</taxon>
        <taxon>Dikarya</taxon>
        <taxon>Ascomycota</taxon>
        <taxon>Pezizomycotina</taxon>
        <taxon>Sordariomycetes</taxon>
        <taxon>Xylariomycetidae</taxon>
        <taxon>Xylariales</taxon>
        <taxon>Xylariales incertae sedis</taxon>
        <taxon>Monosporascus</taxon>
    </lineage>
</organism>
<dbReference type="PROSITE" id="PS00018">
    <property type="entry name" value="EF_HAND_1"/>
    <property type="match status" value="1"/>
</dbReference>
<feature type="transmembrane region" description="Helical" evidence="5">
    <location>
        <begin position="215"/>
        <end position="238"/>
    </location>
</feature>
<dbReference type="InterPro" id="IPR016688">
    <property type="entry name" value="MscS-like_plants/fungi"/>
</dbReference>
<feature type="transmembrane region" description="Helical" evidence="5">
    <location>
        <begin position="250"/>
        <end position="275"/>
    </location>
</feature>
<comment type="caution">
    <text evidence="7">The sequence shown here is derived from an EMBL/GenBank/DDBJ whole genome shotgun (WGS) entry which is preliminary data.</text>
</comment>
<dbReference type="PIRSF" id="PIRSF017209">
    <property type="entry name" value="Memb_At2g17000_prd"/>
    <property type="match status" value="1"/>
</dbReference>